<dbReference type="PROSITE" id="PS50977">
    <property type="entry name" value="HTH_TETR_2"/>
    <property type="match status" value="1"/>
</dbReference>
<keyword evidence="1" id="KW-0805">Transcription regulation</keyword>
<dbReference type="InterPro" id="IPR036271">
    <property type="entry name" value="Tet_transcr_reg_TetR-rel_C_sf"/>
</dbReference>
<keyword evidence="3" id="KW-0804">Transcription</keyword>
<dbReference type="InterPro" id="IPR023772">
    <property type="entry name" value="DNA-bd_HTH_TetR-type_CS"/>
</dbReference>
<proteinExistence type="predicted"/>
<feature type="domain" description="HTH tetR-type" evidence="5">
    <location>
        <begin position="13"/>
        <end position="73"/>
    </location>
</feature>
<evidence type="ECO:0000256" key="1">
    <source>
        <dbReference type="ARBA" id="ARBA00023015"/>
    </source>
</evidence>
<dbReference type="PROSITE" id="PS01081">
    <property type="entry name" value="HTH_TETR_1"/>
    <property type="match status" value="1"/>
</dbReference>
<sequence length="199" mass="22348">MVNKAKERGRPREFDTEQALDQAMLVFRQKGFHAASIADLAAAMNLTAGSIYKAFNDKRTLFLQVFERYTSQRNALLRQRLQPCATGREKIAELLRFYLDSAREVEGRRGCLVVGSATELQVLDDELSALVRQAFMRNKAFLSALVRQGQADGSLSPEVNVDSATELMLCITFGMRVLGKIENLTDREETIRLAMKLLA</sequence>
<gene>
    <name evidence="6" type="ORF">K6958_08720</name>
</gene>
<keyword evidence="2 4" id="KW-0238">DNA-binding</keyword>
<protein>
    <submittedName>
        <fullName evidence="6">TetR/AcrR family transcriptional regulator</fullName>
    </submittedName>
</protein>
<dbReference type="PANTHER" id="PTHR47506:SF10">
    <property type="entry name" value="TRANSCRIPTIONAL REGULATORY PROTEIN"/>
    <property type="match status" value="1"/>
</dbReference>
<dbReference type="Pfam" id="PF00440">
    <property type="entry name" value="TetR_N"/>
    <property type="match status" value="1"/>
</dbReference>
<accession>A0ABY4RC14</accession>
<evidence type="ECO:0000256" key="2">
    <source>
        <dbReference type="ARBA" id="ARBA00023125"/>
    </source>
</evidence>
<dbReference type="SUPFAM" id="SSF46689">
    <property type="entry name" value="Homeodomain-like"/>
    <property type="match status" value="1"/>
</dbReference>
<evidence type="ECO:0000259" key="5">
    <source>
        <dbReference type="PROSITE" id="PS50977"/>
    </source>
</evidence>
<reference evidence="6" key="1">
    <citation type="submission" date="2021-09" db="EMBL/GenBank/DDBJ databases">
        <title>First case of bloodstream infection caused by Mixta hanseatica sp. nov., a member of the Erwiniaceae family.</title>
        <authorList>
            <person name="Both A."/>
            <person name="Huang J."/>
            <person name="Wenzel P."/>
            <person name="Aepfelbacher M."/>
            <person name="Rohde H."/>
            <person name="Christner M."/>
            <person name="Hentschke M."/>
        </authorList>
    </citation>
    <scope>NUCLEOTIDE SEQUENCE</scope>
    <source>
        <strain evidence="6">X22927</strain>
    </source>
</reference>
<dbReference type="EMBL" id="CP082904">
    <property type="protein sequence ID" value="UQY45714.1"/>
    <property type="molecule type" value="Genomic_DNA"/>
</dbReference>
<dbReference type="Gene3D" id="1.10.357.10">
    <property type="entry name" value="Tetracycline Repressor, domain 2"/>
    <property type="match status" value="1"/>
</dbReference>
<evidence type="ECO:0000256" key="4">
    <source>
        <dbReference type="PROSITE-ProRule" id="PRU00335"/>
    </source>
</evidence>
<feature type="DNA-binding region" description="H-T-H motif" evidence="4">
    <location>
        <begin position="36"/>
        <end position="55"/>
    </location>
</feature>
<evidence type="ECO:0000313" key="6">
    <source>
        <dbReference type="EMBL" id="UQY45714.1"/>
    </source>
</evidence>
<dbReference type="RefSeq" id="WP_249894265.1">
    <property type="nucleotide sequence ID" value="NZ_CP082904.1"/>
</dbReference>
<dbReference type="Pfam" id="PF16925">
    <property type="entry name" value="TetR_C_13"/>
    <property type="match status" value="1"/>
</dbReference>
<dbReference type="InterPro" id="IPR001647">
    <property type="entry name" value="HTH_TetR"/>
</dbReference>
<dbReference type="InterPro" id="IPR009057">
    <property type="entry name" value="Homeodomain-like_sf"/>
</dbReference>
<dbReference type="Proteomes" id="UP001056635">
    <property type="component" value="Chromosome"/>
</dbReference>
<evidence type="ECO:0000256" key="3">
    <source>
        <dbReference type="ARBA" id="ARBA00023163"/>
    </source>
</evidence>
<organism evidence="6 7">
    <name type="scientific">Mixta hanseatica</name>
    <dbReference type="NCBI Taxonomy" id="2872648"/>
    <lineage>
        <taxon>Bacteria</taxon>
        <taxon>Pseudomonadati</taxon>
        <taxon>Pseudomonadota</taxon>
        <taxon>Gammaproteobacteria</taxon>
        <taxon>Enterobacterales</taxon>
        <taxon>Erwiniaceae</taxon>
        <taxon>Mixta</taxon>
    </lineage>
</organism>
<dbReference type="InterPro" id="IPR011075">
    <property type="entry name" value="TetR_C"/>
</dbReference>
<dbReference type="PANTHER" id="PTHR47506">
    <property type="entry name" value="TRANSCRIPTIONAL REGULATORY PROTEIN"/>
    <property type="match status" value="1"/>
</dbReference>
<dbReference type="SUPFAM" id="SSF48498">
    <property type="entry name" value="Tetracyclin repressor-like, C-terminal domain"/>
    <property type="match status" value="1"/>
</dbReference>
<evidence type="ECO:0000313" key="7">
    <source>
        <dbReference type="Proteomes" id="UP001056635"/>
    </source>
</evidence>
<dbReference type="Gene3D" id="1.10.10.60">
    <property type="entry name" value="Homeodomain-like"/>
    <property type="match status" value="1"/>
</dbReference>
<keyword evidence="7" id="KW-1185">Reference proteome</keyword>
<name>A0ABY4RC14_9GAMM</name>